<name>A0AAD7F681_MYCRO</name>
<proteinExistence type="predicted"/>
<organism evidence="1 2">
    <name type="scientific">Mycena rosella</name>
    <name type="common">Pink bonnet</name>
    <name type="synonym">Agaricus rosellus</name>
    <dbReference type="NCBI Taxonomy" id="1033263"/>
    <lineage>
        <taxon>Eukaryota</taxon>
        <taxon>Fungi</taxon>
        <taxon>Dikarya</taxon>
        <taxon>Basidiomycota</taxon>
        <taxon>Agaricomycotina</taxon>
        <taxon>Agaricomycetes</taxon>
        <taxon>Agaricomycetidae</taxon>
        <taxon>Agaricales</taxon>
        <taxon>Marasmiineae</taxon>
        <taxon>Mycenaceae</taxon>
        <taxon>Mycena</taxon>
    </lineage>
</organism>
<feature type="non-terminal residue" evidence="1">
    <location>
        <position position="149"/>
    </location>
</feature>
<reference evidence="1" key="1">
    <citation type="submission" date="2023-03" db="EMBL/GenBank/DDBJ databases">
        <title>Massive genome expansion in bonnet fungi (Mycena s.s.) driven by repeated elements and novel gene families across ecological guilds.</title>
        <authorList>
            <consortium name="Lawrence Berkeley National Laboratory"/>
            <person name="Harder C.B."/>
            <person name="Miyauchi S."/>
            <person name="Viragh M."/>
            <person name="Kuo A."/>
            <person name="Thoen E."/>
            <person name="Andreopoulos B."/>
            <person name="Lu D."/>
            <person name="Skrede I."/>
            <person name="Drula E."/>
            <person name="Henrissat B."/>
            <person name="Morin E."/>
            <person name="Kohler A."/>
            <person name="Barry K."/>
            <person name="LaButti K."/>
            <person name="Morin E."/>
            <person name="Salamov A."/>
            <person name="Lipzen A."/>
            <person name="Mereny Z."/>
            <person name="Hegedus B."/>
            <person name="Baldrian P."/>
            <person name="Stursova M."/>
            <person name="Weitz H."/>
            <person name="Taylor A."/>
            <person name="Grigoriev I.V."/>
            <person name="Nagy L.G."/>
            <person name="Martin F."/>
            <person name="Kauserud H."/>
        </authorList>
    </citation>
    <scope>NUCLEOTIDE SEQUENCE</scope>
    <source>
        <strain evidence="1">CBHHK067</strain>
    </source>
</reference>
<sequence length="149" mass="16644">MSEPIENLRVATKFWSATSSAHSAPSEATQPSYPFRLLRHFSSFKPQNSIEQHFQRVNMELCSRASPPWVSQLDEARHLSSDPPEGPNLVVSHRVTTVRRRALQYGLVQPGHPVYTDTPQANGTVSRLYSSTSRPVSTLSDENLDALLT</sequence>
<comment type="caution">
    <text evidence="1">The sequence shown here is derived from an EMBL/GenBank/DDBJ whole genome shotgun (WGS) entry which is preliminary data.</text>
</comment>
<dbReference type="AlphaFoldDB" id="A0AAD7F681"/>
<dbReference type="Proteomes" id="UP001221757">
    <property type="component" value="Unassembled WGS sequence"/>
</dbReference>
<evidence type="ECO:0000313" key="2">
    <source>
        <dbReference type="Proteomes" id="UP001221757"/>
    </source>
</evidence>
<evidence type="ECO:0000313" key="1">
    <source>
        <dbReference type="EMBL" id="KAJ7604237.1"/>
    </source>
</evidence>
<dbReference type="EMBL" id="JARKIE010001231">
    <property type="protein sequence ID" value="KAJ7604237.1"/>
    <property type="molecule type" value="Genomic_DNA"/>
</dbReference>
<keyword evidence="2" id="KW-1185">Reference proteome</keyword>
<accession>A0AAD7F681</accession>
<protein>
    <submittedName>
        <fullName evidence="1">Uncharacterized protein</fullName>
    </submittedName>
</protein>
<gene>
    <name evidence="1" type="ORF">B0H17DRAFT_1154537</name>
</gene>